<keyword evidence="16" id="KW-0137">Centromere</keyword>
<feature type="region of interest" description="Disordered" evidence="18">
    <location>
        <begin position="420"/>
        <end position="482"/>
    </location>
</feature>
<keyword evidence="6" id="KW-0158">Chromosome</keyword>
<evidence type="ECO:0000256" key="10">
    <source>
        <dbReference type="ARBA" id="ARBA00022776"/>
    </source>
</evidence>
<evidence type="ECO:0000256" key="4">
    <source>
        <dbReference type="ARBA" id="ARBA00010731"/>
    </source>
</evidence>
<keyword evidence="7" id="KW-0963">Cytoplasm</keyword>
<dbReference type="PANTHER" id="PTHR28200">
    <property type="entry name" value="DASH COMPLEX SUBUNIT ASK1"/>
    <property type="match status" value="1"/>
</dbReference>
<feature type="compositionally biased region" description="Polar residues" evidence="18">
    <location>
        <begin position="471"/>
        <end position="482"/>
    </location>
</feature>
<evidence type="ECO:0000256" key="15">
    <source>
        <dbReference type="ARBA" id="ARBA00023306"/>
    </source>
</evidence>
<feature type="compositionally biased region" description="Polar residues" evidence="18">
    <location>
        <begin position="421"/>
        <end position="432"/>
    </location>
</feature>
<keyword evidence="11" id="KW-0159">Chromosome partition</keyword>
<name>A0A1E3Q2M1_LIPST</name>
<dbReference type="GO" id="GO:0005874">
    <property type="term" value="C:microtubule"/>
    <property type="evidence" value="ECO:0007669"/>
    <property type="project" value="UniProtKB-KW"/>
</dbReference>
<keyword evidence="10" id="KW-0498">Mitosis</keyword>
<keyword evidence="9" id="KW-0493">Microtubule</keyword>
<reference evidence="19 20" key="1">
    <citation type="journal article" date="2016" name="Proc. Natl. Acad. Sci. U.S.A.">
        <title>Comparative genomics of biotechnologically important yeasts.</title>
        <authorList>
            <person name="Riley R."/>
            <person name="Haridas S."/>
            <person name="Wolfe K.H."/>
            <person name="Lopes M.R."/>
            <person name="Hittinger C.T."/>
            <person name="Goeker M."/>
            <person name="Salamov A.A."/>
            <person name="Wisecaver J.H."/>
            <person name="Long T.M."/>
            <person name="Calvey C.H."/>
            <person name="Aerts A.L."/>
            <person name="Barry K.W."/>
            <person name="Choi C."/>
            <person name="Clum A."/>
            <person name="Coughlan A.Y."/>
            <person name="Deshpande S."/>
            <person name="Douglass A.P."/>
            <person name="Hanson S.J."/>
            <person name="Klenk H.-P."/>
            <person name="LaButti K.M."/>
            <person name="Lapidus A."/>
            <person name="Lindquist E.A."/>
            <person name="Lipzen A.M."/>
            <person name="Meier-Kolthoff J.P."/>
            <person name="Ohm R.A."/>
            <person name="Otillar R.P."/>
            <person name="Pangilinan J.L."/>
            <person name="Peng Y."/>
            <person name="Rokas A."/>
            <person name="Rosa C.A."/>
            <person name="Scheuner C."/>
            <person name="Sibirny A.A."/>
            <person name="Slot J.C."/>
            <person name="Stielow J.B."/>
            <person name="Sun H."/>
            <person name="Kurtzman C.P."/>
            <person name="Blackwell M."/>
            <person name="Grigoriev I.V."/>
            <person name="Jeffries T.W."/>
        </authorList>
    </citation>
    <scope>NUCLEOTIDE SEQUENCE [LARGE SCALE GENOMIC DNA]</scope>
    <source>
        <strain evidence="19 20">NRRL Y-11557</strain>
    </source>
</reference>
<dbReference type="AlphaFoldDB" id="A0A1E3Q2M1"/>
<evidence type="ECO:0000256" key="5">
    <source>
        <dbReference type="ARBA" id="ARBA00014520"/>
    </source>
</evidence>
<dbReference type="OrthoDB" id="5573898at2759"/>
<evidence type="ECO:0000313" key="19">
    <source>
        <dbReference type="EMBL" id="ODQ71267.1"/>
    </source>
</evidence>
<dbReference type="Pfam" id="PF08655">
    <property type="entry name" value="DASH_Ask1"/>
    <property type="match status" value="1"/>
</dbReference>
<comment type="subcellular location">
    <subcellularLocation>
        <location evidence="3">Chromosome</location>
        <location evidence="3">Centromere</location>
        <location evidence="3">Kinetochore</location>
    </subcellularLocation>
    <subcellularLocation>
        <location evidence="2">Cytoplasm</location>
        <location evidence="2">Cytoskeleton</location>
        <location evidence="2">Spindle</location>
    </subcellularLocation>
    <subcellularLocation>
        <location evidence="1">Nucleus</location>
    </subcellularLocation>
</comment>
<evidence type="ECO:0000256" key="18">
    <source>
        <dbReference type="SAM" id="MobiDB-lite"/>
    </source>
</evidence>
<keyword evidence="8" id="KW-0132">Cell division</keyword>
<dbReference type="GO" id="GO:0008608">
    <property type="term" value="P:attachment of spindle microtubules to kinetochore"/>
    <property type="evidence" value="ECO:0007669"/>
    <property type="project" value="InterPro"/>
</dbReference>
<feature type="region of interest" description="Disordered" evidence="18">
    <location>
        <begin position="1"/>
        <end position="24"/>
    </location>
</feature>
<organism evidence="19 20">
    <name type="scientific">Lipomyces starkeyi NRRL Y-11557</name>
    <dbReference type="NCBI Taxonomy" id="675824"/>
    <lineage>
        <taxon>Eukaryota</taxon>
        <taxon>Fungi</taxon>
        <taxon>Dikarya</taxon>
        <taxon>Ascomycota</taxon>
        <taxon>Saccharomycotina</taxon>
        <taxon>Lipomycetes</taxon>
        <taxon>Lipomycetales</taxon>
        <taxon>Lipomycetaceae</taxon>
        <taxon>Lipomyces</taxon>
    </lineage>
</organism>
<dbReference type="InterPro" id="IPR013964">
    <property type="entry name" value="DASH_Ask1"/>
</dbReference>
<keyword evidence="12" id="KW-0995">Kinetochore</keyword>
<dbReference type="EMBL" id="KV454298">
    <property type="protein sequence ID" value="ODQ71267.1"/>
    <property type="molecule type" value="Genomic_DNA"/>
</dbReference>
<proteinExistence type="inferred from homology"/>
<feature type="region of interest" description="Disordered" evidence="18">
    <location>
        <begin position="217"/>
        <end position="241"/>
    </location>
</feature>
<keyword evidence="15" id="KW-0131">Cell cycle</keyword>
<comment type="similarity">
    <text evidence="4">Belongs to the DASH complex ASK1 family.</text>
</comment>
<protein>
    <recommendedName>
        <fullName evidence="5">DASH complex subunit ASK1</fullName>
    </recommendedName>
    <alternativeName>
        <fullName evidence="17">Outer kinetochore protein ASK1</fullName>
    </alternativeName>
</protein>
<evidence type="ECO:0000256" key="16">
    <source>
        <dbReference type="ARBA" id="ARBA00023328"/>
    </source>
</evidence>
<keyword evidence="20" id="KW-1185">Reference proteome</keyword>
<dbReference type="GO" id="GO:0042729">
    <property type="term" value="C:DASH complex"/>
    <property type="evidence" value="ECO:0007669"/>
    <property type="project" value="InterPro"/>
</dbReference>
<evidence type="ECO:0000256" key="8">
    <source>
        <dbReference type="ARBA" id="ARBA00022618"/>
    </source>
</evidence>
<evidence type="ECO:0000256" key="11">
    <source>
        <dbReference type="ARBA" id="ARBA00022829"/>
    </source>
</evidence>
<evidence type="ECO:0000256" key="2">
    <source>
        <dbReference type="ARBA" id="ARBA00004186"/>
    </source>
</evidence>
<feature type="region of interest" description="Disordered" evidence="18">
    <location>
        <begin position="308"/>
        <end position="400"/>
    </location>
</feature>
<evidence type="ECO:0000256" key="7">
    <source>
        <dbReference type="ARBA" id="ARBA00022490"/>
    </source>
</evidence>
<accession>A0A1E3Q2M1</accession>
<evidence type="ECO:0000256" key="1">
    <source>
        <dbReference type="ARBA" id="ARBA00004123"/>
    </source>
</evidence>
<dbReference type="GO" id="GO:0044732">
    <property type="term" value="C:mitotic spindle pole body"/>
    <property type="evidence" value="ECO:0007669"/>
    <property type="project" value="TreeGrafter"/>
</dbReference>
<evidence type="ECO:0000256" key="12">
    <source>
        <dbReference type="ARBA" id="ARBA00022838"/>
    </source>
</evidence>
<gene>
    <name evidence="19" type="ORF">LIPSTDRAFT_5279</name>
</gene>
<evidence type="ECO:0000256" key="6">
    <source>
        <dbReference type="ARBA" id="ARBA00022454"/>
    </source>
</evidence>
<evidence type="ECO:0000313" key="20">
    <source>
        <dbReference type="Proteomes" id="UP000094385"/>
    </source>
</evidence>
<dbReference type="PANTHER" id="PTHR28200:SF1">
    <property type="entry name" value="DASH COMPLEX SUBUNIT ASK1"/>
    <property type="match status" value="1"/>
</dbReference>
<feature type="compositionally biased region" description="Polar residues" evidence="18">
    <location>
        <begin position="337"/>
        <end position="355"/>
    </location>
</feature>
<evidence type="ECO:0000256" key="9">
    <source>
        <dbReference type="ARBA" id="ARBA00022701"/>
    </source>
</evidence>
<keyword evidence="14" id="KW-0539">Nucleus</keyword>
<evidence type="ECO:0000256" key="13">
    <source>
        <dbReference type="ARBA" id="ARBA00023212"/>
    </source>
</evidence>
<dbReference type="GO" id="GO:0072686">
    <property type="term" value="C:mitotic spindle"/>
    <property type="evidence" value="ECO:0007669"/>
    <property type="project" value="InterPro"/>
</dbReference>
<dbReference type="STRING" id="675824.A0A1E3Q2M1"/>
<dbReference type="GO" id="GO:0051301">
    <property type="term" value="P:cell division"/>
    <property type="evidence" value="ECO:0007669"/>
    <property type="project" value="UniProtKB-KW"/>
</dbReference>
<evidence type="ECO:0000256" key="3">
    <source>
        <dbReference type="ARBA" id="ARBA00004629"/>
    </source>
</evidence>
<evidence type="ECO:0000256" key="17">
    <source>
        <dbReference type="ARBA" id="ARBA00029735"/>
    </source>
</evidence>
<dbReference type="Proteomes" id="UP000094385">
    <property type="component" value="Unassembled WGS sequence"/>
</dbReference>
<evidence type="ECO:0000256" key="14">
    <source>
        <dbReference type="ARBA" id="ARBA00023242"/>
    </source>
</evidence>
<keyword evidence="13" id="KW-0206">Cytoskeleton</keyword>
<sequence>MTTNTKSRTTMSTYEPRIANPAPRPSIAYTRASMIGLPSQMPTNTATAATLRAPTSGSSTAAVAAMSVPRSLTEELEKIEQSITLTLQEIDQNFSTSHRIITSSILPIVEEYALQSQAVWQSSKFWKEFFESSANVSLAGYEELNTEETANEIEQSRATEYSATMDYDYSHADMQTPREITKPVQESQQVDISIGVTDDMDDSSFVTYVNNKYNKVKSNPEEPRRQGFSKYKYEDSEDEDLETERNIAGTTKFMKSLNLDDQSTPRVVLGNRSDILNGIGERETTMTQPHTMQWADIVSPFEEMRTELKKRHAGSFETSNSISLPQDLHNDYDQEDQTSQLPQPNTQIQSSSFTEARTPGRPHVYRQPENSTIDEESASVLRTPESSPFSPFVGSNRPRSYGGQQSVLLHRVLDKKWGIQVTPNRPSSSKRSQLPRYGRTASAMATPRNAPTSYAARFSSSPLDSPPVPHINSNIFSSPERS</sequence>
<feature type="compositionally biased region" description="Low complexity" evidence="18">
    <location>
        <begin position="1"/>
        <end position="13"/>
    </location>
</feature>